<evidence type="ECO:0000313" key="10">
    <source>
        <dbReference type="Ensembl" id="ENSEBUP00000006589.1"/>
    </source>
</evidence>
<dbReference type="SUPFAM" id="SSF46689">
    <property type="entry name" value="Homeodomain-like"/>
    <property type="match status" value="1"/>
</dbReference>
<evidence type="ECO:0000256" key="4">
    <source>
        <dbReference type="ARBA" id="ARBA00023242"/>
    </source>
</evidence>
<dbReference type="GeneTree" id="ENSGT01140000285850"/>
<protein>
    <recommendedName>
        <fullName evidence="9">Homeobox domain-containing protein</fullName>
    </recommendedName>
</protein>
<dbReference type="PANTHER" id="PTHR24333:SF5">
    <property type="entry name" value="VENT HOMEOBOX"/>
    <property type="match status" value="1"/>
</dbReference>
<keyword evidence="3 6" id="KW-0371">Homeobox</keyword>
<reference evidence="10" key="2">
    <citation type="submission" date="2025-09" db="UniProtKB">
        <authorList>
            <consortium name="Ensembl"/>
        </authorList>
    </citation>
    <scope>IDENTIFICATION</scope>
</reference>
<name>A0A8C4PYW7_EPTBU</name>
<evidence type="ECO:0000256" key="1">
    <source>
        <dbReference type="ARBA" id="ARBA00004123"/>
    </source>
</evidence>
<dbReference type="InterPro" id="IPR009057">
    <property type="entry name" value="Homeodomain-like_sf"/>
</dbReference>
<dbReference type="Proteomes" id="UP000694388">
    <property type="component" value="Unplaced"/>
</dbReference>
<evidence type="ECO:0000256" key="6">
    <source>
        <dbReference type="PROSITE-ProRule" id="PRU00108"/>
    </source>
</evidence>
<dbReference type="AlphaFoldDB" id="A0A8C4PYW7"/>
<dbReference type="InterPro" id="IPR050848">
    <property type="entry name" value="Homeobox_TF"/>
</dbReference>
<dbReference type="InterPro" id="IPR020479">
    <property type="entry name" value="HD_metazoa"/>
</dbReference>
<reference evidence="10" key="1">
    <citation type="submission" date="2025-08" db="UniProtKB">
        <authorList>
            <consortium name="Ensembl"/>
        </authorList>
    </citation>
    <scope>IDENTIFICATION</scope>
</reference>
<feature type="DNA-binding region" description="Homeobox" evidence="6">
    <location>
        <begin position="77"/>
        <end position="136"/>
    </location>
</feature>
<dbReference type="Pfam" id="PF00046">
    <property type="entry name" value="Homeodomain"/>
    <property type="match status" value="1"/>
</dbReference>
<dbReference type="PRINTS" id="PR00031">
    <property type="entry name" value="HTHREPRESSR"/>
</dbReference>
<evidence type="ECO:0000256" key="3">
    <source>
        <dbReference type="ARBA" id="ARBA00023155"/>
    </source>
</evidence>
<evidence type="ECO:0000259" key="9">
    <source>
        <dbReference type="PROSITE" id="PS50071"/>
    </source>
</evidence>
<dbReference type="Ensembl" id="ENSEBUT00000007047.1">
    <property type="protein sequence ID" value="ENSEBUP00000006589.1"/>
    <property type="gene ID" value="ENSEBUG00000004358.1"/>
</dbReference>
<dbReference type="PRINTS" id="PR00024">
    <property type="entry name" value="HOMEOBOX"/>
</dbReference>
<dbReference type="InterPro" id="IPR000047">
    <property type="entry name" value="HTH_motif"/>
</dbReference>
<evidence type="ECO:0000256" key="7">
    <source>
        <dbReference type="RuleBase" id="RU000682"/>
    </source>
</evidence>
<feature type="compositionally biased region" description="Polar residues" evidence="8">
    <location>
        <begin position="49"/>
        <end position="74"/>
    </location>
</feature>
<dbReference type="GO" id="GO:0005634">
    <property type="term" value="C:nucleus"/>
    <property type="evidence" value="ECO:0007669"/>
    <property type="project" value="UniProtKB-SubCell"/>
</dbReference>
<keyword evidence="11" id="KW-1185">Reference proteome</keyword>
<dbReference type="GO" id="GO:0003677">
    <property type="term" value="F:DNA binding"/>
    <property type="evidence" value="ECO:0007669"/>
    <property type="project" value="UniProtKB-UniRule"/>
</dbReference>
<keyword evidence="4 6" id="KW-0539">Nucleus</keyword>
<accession>A0A8C4PYW7</accession>
<dbReference type="CDD" id="cd00086">
    <property type="entry name" value="homeodomain"/>
    <property type="match status" value="1"/>
</dbReference>
<dbReference type="SMART" id="SM00389">
    <property type="entry name" value="HOX"/>
    <property type="match status" value="1"/>
</dbReference>
<dbReference type="Gene3D" id="1.10.10.60">
    <property type="entry name" value="Homeodomain-like"/>
    <property type="match status" value="1"/>
</dbReference>
<organism evidence="10 11">
    <name type="scientific">Eptatretus burgeri</name>
    <name type="common">Inshore hagfish</name>
    <dbReference type="NCBI Taxonomy" id="7764"/>
    <lineage>
        <taxon>Eukaryota</taxon>
        <taxon>Metazoa</taxon>
        <taxon>Chordata</taxon>
        <taxon>Craniata</taxon>
        <taxon>Vertebrata</taxon>
        <taxon>Cyclostomata</taxon>
        <taxon>Myxini</taxon>
        <taxon>Myxiniformes</taxon>
        <taxon>Myxinidae</taxon>
        <taxon>Eptatretinae</taxon>
        <taxon>Eptatretus</taxon>
    </lineage>
</organism>
<evidence type="ECO:0000256" key="2">
    <source>
        <dbReference type="ARBA" id="ARBA00023125"/>
    </source>
</evidence>
<feature type="region of interest" description="Disordered" evidence="8">
    <location>
        <begin position="49"/>
        <end position="76"/>
    </location>
</feature>
<evidence type="ECO:0000313" key="11">
    <source>
        <dbReference type="Proteomes" id="UP000694388"/>
    </source>
</evidence>
<keyword evidence="2 6" id="KW-0238">DNA-binding</keyword>
<comment type="similarity">
    <text evidence="5">Belongs to the BAR homeobox family.</text>
</comment>
<dbReference type="OMA" id="MDEPSAC"/>
<dbReference type="InterPro" id="IPR001356">
    <property type="entry name" value="HD"/>
</dbReference>
<proteinExistence type="inferred from homology"/>
<evidence type="ECO:0000256" key="8">
    <source>
        <dbReference type="SAM" id="MobiDB-lite"/>
    </source>
</evidence>
<evidence type="ECO:0000256" key="5">
    <source>
        <dbReference type="ARBA" id="ARBA00038196"/>
    </source>
</evidence>
<comment type="subcellular location">
    <subcellularLocation>
        <location evidence="1 6 7">Nucleus</location>
    </subcellularLocation>
</comment>
<dbReference type="PANTHER" id="PTHR24333">
    <property type="entry name" value="HOMEO BOX HB9 LIKE A-RELATED"/>
    <property type="match status" value="1"/>
</dbReference>
<dbReference type="PROSITE" id="PS50071">
    <property type="entry name" value="HOMEOBOX_2"/>
    <property type="match status" value="1"/>
</dbReference>
<sequence>MGMTAASSSVLAGDPTHSTLCMGKLLTVRPIQSRQRCLAHISEAIVQNSNTSDCQDQSPKSNNFTPSCASTSKSPGERRRRIVFSLHQLHVLQQTFEEHRYVSQKKRQDLAKELGLTEVQVKCWFQNRRMKIKRQYVTKPPQRPPSSIMSSPSMNYVSGVSPRVPRRFVIFGLE</sequence>
<feature type="domain" description="Homeobox" evidence="9">
    <location>
        <begin position="75"/>
        <end position="135"/>
    </location>
</feature>